<keyword evidence="2" id="KW-0813">Transport</keyword>
<evidence type="ECO:0000256" key="3">
    <source>
        <dbReference type="ARBA" id="ARBA00022927"/>
    </source>
</evidence>
<proteinExistence type="predicted"/>
<evidence type="ECO:0000256" key="2">
    <source>
        <dbReference type="ARBA" id="ARBA00022448"/>
    </source>
</evidence>
<evidence type="ECO:0000256" key="7">
    <source>
        <dbReference type="ARBA" id="ARBA00023157"/>
    </source>
</evidence>
<evidence type="ECO:0000256" key="4">
    <source>
        <dbReference type="ARBA" id="ARBA00023002"/>
    </source>
</evidence>
<comment type="subcellular location">
    <subcellularLocation>
        <location evidence="1">Mitochondrion</location>
    </subcellularLocation>
</comment>
<reference evidence="12" key="3">
    <citation type="submission" date="2015-06" db="UniProtKB">
        <authorList>
            <consortium name="EnsemblMetazoa"/>
        </authorList>
    </citation>
    <scope>IDENTIFICATION</scope>
</reference>
<evidence type="ECO:0000256" key="6">
    <source>
        <dbReference type="ARBA" id="ARBA00023128"/>
    </source>
</evidence>
<dbReference type="Pfam" id="PF06747">
    <property type="entry name" value="CHCH"/>
    <property type="match status" value="1"/>
</dbReference>
<keyword evidence="13" id="KW-1185">Reference proteome</keyword>
<dbReference type="EnsemblMetazoa" id="CapteT154809">
    <property type="protein sequence ID" value="CapteP154809"/>
    <property type="gene ID" value="CapteG154809"/>
</dbReference>
<dbReference type="InterPro" id="IPR039289">
    <property type="entry name" value="CHCHD4"/>
</dbReference>
<dbReference type="Gene3D" id="1.10.287.2900">
    <property type="match status" value="1"/>
</dbReference>
<accession>R7U0L6</accession>
<gene>
    <name evidence="11" type="ORF">CAPTEDRAFT_154809</name>
</gene>
<feature type="region of interest" description="Disordered" evidence="9">
    <location>
        <begin position="15"/>
        <end position="41"/>
    </location>
</feature>
<organism evidence="11">
    <name type="scientific">Capitella teleta</name>
    <name type="common">Polychaete worm</name>
    <dbReference type="NCBI Taxonomy" id="283909"/>
    <lineage>
        <taxon>Eukaryota</taxon>
        <taxon>Metazoa</taxon>
        <taxon>Spiralia</taxon>
        <taxon>Lophotrochozoa</taxon>
        <taxon>Annelida</taxon>
        <taxon>Polychaeta</taxon>
        <taxon>Sedentaria</taxon>
        <taxon>Scolecida</taxon>
        <taxon>Capitellidae</taxon>
        <taxon>Capitella</taxon>
    </lineage>
</organism>
<keyword evidence="4" id="KW-0560">Oxidoreductase</keyword>
<dbReference type="GO" id="GO:0015035">
    <property type="term" value="F:protein-disulfide reductase activity"/>
    <property type="evidence" value="ECO:0007669"/>
    <property type="project" value="InterPro"/>
</dbReference>
<dbReference type="GO" id="GO:0045041">
    <property type="term" value="P:protein import into mitochondrial intermembrane space"/>
    <property type="evidence" value="ECO:0007669"/>
    <property type="project" value="InterPro"/>
</dbReference>
<feature type="compositionally biased region" description="Acidic residues" evidence="9">
    <location>
        <begin position="107"/>
        <end position="116"/>
    </location>
</feature>
<name>R7U0L6_CAPTE</name>
<sequence length="151" mass="16771">MSYCRQEGKDQIVFLSKEDYDKPPIGPVPDENEDDDEPGLIMENGDINWNCPCLGGMATGPCGNEFREAFSCFHYSQDEQKGSDCYEQFKGMQECMQKFPSLYDNESGADMDAIAEEEAKARSQTTVDDGEKSGDNSVNEADDKSDAETKS</sequence>
<dbReference type="PANTHER" id="PTHR21622:SF0">
    <property type="entry name" value="COILED-COIL-HELIX-COILED-COIL-HELIX DOMAIN CONTAINING 4"/>
    <property type="match status" value="1"/>
</dbReference>
<dbReference type="Proteomes" id="UP000014760">
    <property type="component" value="Unassembled WGS sequence"/>
</dbReference>
<evidence type="ECO:0000256" key="8">
    <source>
        <dbReference type="ARBA" id="ARBA00023284"/>
    </source>
</evidence>
<evidence type="ECO:0000259" key="10">
    <source>
        <dbReference type="Pfam" id="PF06747"/>
    </source>
</evidence>
<feature type="domain" description="CHCH" evidence="10">
    <location>
        <begin position="62"/>
        <end position="98"/>
    </location>
</feature>
<dbReference type="STRING" id="283909.R7U0L6"/>
<evidence type="ECO:0000256" key="9">
    <source>
        <dbReference type="SAM" id="MobiDB-lite"/>
    </source>
</evidence>
<dbReference type="FunCoup" id="R7U0L6">
    <property type="interactions" value="277"/>
</dbReference>
<keyword evidence="3" id="KW-0653">Protein transport</keyword>
<evidence type="ECO:0000313" key="13">
    <source>
        <dbReference type="Proteomes" id="UP000014760"/>
    </source>
</evidence>
<feature type="compositionally biased region" description="Basic and acidic residues" evidence="9">
    <location>
        <begin position="141"/>
        <end position="151"/>
    </location>
</feature>
<dbReference type="InterPro" id="IPR010625">
    <property type="entry name" value="CHCH"/>
</dbReference>
<keyword evidence="5" id="KW-0811">Translocation</keyword>
<dbReference type="OMA" id="MECAMRT"/>
<keyword evidence="8" id="KW-0676">Redox-active center</keyword>
<evidence type="ECO:0000313" key="11">
    <source>
        <dbReference type="EMBL" id="ELT99549.1"/>
    </source>
</evidence>
<keyword evidence="7" id="KW-1015">Disulfide bond</keyword>
<reference evidence="13" key="1">
    <citation type="submission" date="2012-12" db="EMBL/GenBank/DDBJ databases">
        <authorList>
            <person name="Hellsten U."/>
            <person name="Grimwood J."/>
            <person name="Chapman J.A."/>
            <person name="Shapiro H."/>
            <person name="Aerts A."/>
            <person name="Otillar R.P."/>
            <person name="Terry A.Y."/>
            <person name="Boore J.L."/>
            <person name="Simakov O."/>
            <person name="Marletaz F."/>
            <person name="Cho S.-J."/>
            <person name="Edsinger-Gonzales E."/>
            <person name="Havlak P."/>
            <person name="Kuo D.-H."/>
            <person name="Larsson T."/>
            <person name="Lv J."/>
            <person name="Arendt D."/>
            <person name="Savage R."/>
            <person name="Osoegawa K."/>
            <person name="de Jong P."/>
            <person name="Lindberg D.R."/>
            <person name="Seaver E.C."/>
            <person name="Weisblat D.A."/>
            <person name="Putnam N.H."/>
            <person name="Grigoriev I.V."/>
            <person name="Rokhsar D.S."/>
        </authorList>
    </citation>
    <scope>NUCLEOTIDE SEQUENCE</scope>
    <source>
        <strain evidence="13">I ESC-2004</strain>
    </source>
</reference>
<evidence type="ECO:0000313" key="12">
    <source>
        <dbReference type="EnsemblMetazoa" id="CapteP154809"/>
    </source>
</evidence>
<dbReference type="AlphaFoldDB" id="R7U0L6"/>
<keyword evidence="6" id="KW-0496">Mitochondrion</keyword>
<dbReference type="OrthoDB" id="7481291at2759"/>
<dbReference type="GO" id="GO:0005758">
    <property type="term" value="C:mitochondrial intermembrane space"/>
    <property type="evidence" value="ECO:0007669"/>
    <property type="project" value="TreeGrafter"/>
</dbReference>
<feature type="region of interest" description="Disordered" evidence="9">
    <location>
        <begin position="106"/>
        <end position="151"/>
    </location>
</feature>
<reference evidence="11 13" key="2">
    <citation type="journal article" date="2013" name="Nature">
        <title>Insights into bilaterian evolution from three spiralian genomes.</title>
        <authorList>
            <person name="Simakov O."/>
            <person name="Marletaz F."/>
            <person name="Cho S.J."/>
            <person name="Edsinger-Gonzales E."/>
            <person name="Havlak P."/>
            <person name="Hellsten U."/>
            <person name="Kuo D.H."/>
            <person name="Larsson T."/>
            <person name="Lv J."/>
            <person name="Arendt D."/>
            <person name="Savage R."/>
            <person name="Osoegawa K."/>
            <person name="de Jong P."/>
            <person name="Grimwood J."/>
            <person name="Chapman J.A."/>
            <person name="Shapiro H."/>
            <person name="Aerts A."/>
            <person name="Otillar R.P."/>
            <person name="Terry A.Y."/>
            <person name="Boore J.L."/>
            <person name="Grigoriev I.V."/>
            <person name="Lindberg D.R."/>
            <person name="Seaver E.C."/>
            <person name="Weisblat D.A."/>
            <person name="Putnam N.H."/>
            <person name="Rokhsar D.S."/>
        </authorList>
    </citation>
    <scope>NUCLEOTIDE SEQUENCE</scope>
    <source>
        <strain evidence="11 13">I ESC-2004</strain>
    </source>
</reference>
<dbReference type="PROSITE" id="PS51808">
    <property type="entry name" value="CHCH"/>
    <property type="match status" value="1"/>
</dbReference>
<dbReference type="EMBL" id="AMQN01010004">
    <property type="status" value="NOT_ANNOTATED_CDS"/>
    <property type="molecule type" value="Genomic_DNA"/>
</dbReference>
<evidence type="ECO:0000256" key="1">
    <source>
        <dbReference type="ARBA" id="ARBA00004173"/>
    </source>
</evidence>
<evidence type="ECO:0000256" key="5">
    <source>
        <dbReference type="ARBA" id="ARBA00023010"/>
    </source>
</evidence>
<dbReference type="PANTHER" id="PTHR21622">
    <property type="entry name" value="COILED-COIL-HELIX-COILED-COIL-HELIX DOMAIN CONTAINING 4"/>
    <property type="match status" value="1"/>
</dbReference>
<dbReference type="EMBL" id="KB306788">
    <property type="protein sequence ID" value="ELT99549.1"/>
    <property type="molecule type" value="Genomic_DNA"/>
</dbReference>
<protein>
    <recommendedName>
        <fullName evidence="10">CHCH domain-containing protein</fullName>
    </recommendedName>
</protein>
<dbReference type="HOGENOM" id="CLU_127296_0_0_1"/>